<comment type="subcellular location">
    <subcellularLocation>
        <location evidence="1">Cell envelope</location>
    </subcellularLocation>
</comment>
<dbReference type="InterPro" id="IPR025380">
    <property type="entry name" value="DUF4369"/>
</dbReference>
<evidence type="ECO:0000259" key="6">
    <source>
        <dbReference type="PROSITE" id="PS51352"/>
    </source>
</evidence>
<name>A0A4U1GIW1_9SPHI</name>
<evidence type="ECO:0000256" key="1">
    <source>
        <dbReference type="ARBA" id="ARBA00004196"/>
    </source>
</evidence>
<feature type="signal peptide" evidence="5">
    <location>
        <begin position="1"/>
        <end position="24"/>
    </location>
</feature>
<dbReference type="InterPro" id="IPR036249">
    <property type="entry name" value="Thioredoxin-like_sf"/>
</dbReference>
<keyword evidence="3" id="KW-1015">Disulfide bond</keyword>
<dbReference type="Pfam" id="PF14289">
    <property type="entry name" value="DUF4369"/>
    <property type="match status" value="1"/>
</dbReference>
<dbReference type="EMBL" id="SWDX01000002">
    <property type="protein sequence ID" value="TKC64068.1"/>
    <property type="molecule type" value="Genomic_DNA"/>
</dbReference>
<evidence type="ECO:0000256" key="4">
    <source>
        <dbReference type="ARBA" id="ARBA00023284"/>
    </source>
</evidence>
<dbReference type="PANTHER" id="PTHR42852">
    <property type="entry name" value="THIOL:DISULFIDE INTERCHANGE PROTEIN DSBE"/>
    <property type="match status" value="1"/>
</dbReference>
<feature type="chain" id="PRO_5020965987" evidence="5">
    <location>
        <begin position="25"/>
        <end position="365"/>
    </location>
</feature>
<comment type="caution">
    <text evidence="7">The sequence shown here is derived from an EMBL/GenBank/DDBJ whole genome shotgun (WGS) entry which is preliminary data.</text>
</comment>
<evidence type="ECO:0000313" key="7">
    <source>
        <dbReference type="EMBL" id="TKC64068.1"/>
    </source>
</evidence>
<dbReference type="InterPro" id="IPR050553">
    <property type="entry name" value="Thioredoxin_ResA/DsbE_sf"/>
</dbReference>
<keyword evidence="4" id="KW-0676">Redox-active center</keyword>
<proteinExistence type="predicted"/>
<evidence type="ECO:0000313" key="8">
    <source>
        <dbReference type="Proteomes" id="UP000309594"/>
    </source>
</evidence>
<keyword evidence="2" id="KW-0201">Cytochrome c-type biogenesis</keyword>
<evidence type="ECO:0000256" key="3">
    <source>
        <dbReference type="ARBA" id="ARBA00023157"/>
    </source>
</evidence>
<sequence>MKKMNLLSNILLISMSALSITAYAQNTELTGQIKGLSGATVKINYNNNGVFKVDSVTAVNDIFTWKANLNGPQLISLVIDNHSNSYFVGPGHTKLTGVKDASQSYKLTGSPMQDDAKVFSEFIKDLTDQEAMLSTAYGKASTQEKEALNKKREELKIQKKVRANKFIAAHPKSFFSIYLIAGRTGYGYAEVKPLYDMLAESAKQTEAGKKLSQTLETLKKSLIGNQMADFVQADTSGKQVKLSSFRGKYVLVDFWASWCGPCRAENPNVLKAYNAYKDKGFTVVGISLDDKAANWKKAIRDDKMPWTQLSDLKGWKNEISTSYGIQAIPSNLLIDPSGKIIAKDLRGEMLENKLRELFITNKKSK</sequence>
<dbReference type="SUPFAM" id="SSF52833">
    <property type="entry name" value="Thioredoxin-like"/>
    <property type="match status" value="1"/>
</dbReference>
<dbReference type="GO" id="GO:0016491">
    <property type="term" value="F:oxidoreductase activity"/>
    <property type="evidence" value="ECO:0007669"/>
    <property type="project" value="InterPro"/>
</dbReference>
<dbReference type="GO" id="GO:0017004">
    <property type="term" value="P:cytochrome complex assembly"/>
    <property type="evidence" value="ECO:0007669"/>
    <property type="project" value="UniProtKB-KW"/>
</dbReference>
<dbReference type="GO" id="GO:0016209">
    <property type="term" value="F:antioxidant activity"/>
    <property type="evidence" value="ECO:0007669"/>
    <property type="project" value="InterPro"/>
</dbReference>
<reference evidence="7 8" key="1">
    <citation type="submission" date="2019-04" db="EMBL/GenBank/DDBJ databases">
        <title>Pedobacter sp. RP-1-16 sp. nov., isolated from Arctic soil.</title>
        <authorList>
            <person name="Dahal R.H."/>
            <person name="Kim D.-U."/>
        </authorList>
    </citation>
    <scope>NUCLEOTIDE SEQUENCE [LARGE SCALE GENOMIC DNA]</scope>
    <source>
        <strain evidence="7 8">RP-1-16</strain>
    </source>
</reference>
<evidence type="ECO:0000256" key="5">
    <source>
        <dbReference type="SAM" id="SignalP"/>
    </source>
</evidence>
<dbReference type="PROSITE" id="PS51352">
    <property type="entry name" value="THIOREDOXIN_2"/>
    <property type="match status" value="1"/>
</dbReference>
<dbReference type="AlphaFoldDB" id="A0A4U1GIW1"/>
<organism evidence="7 8">
    <name type="scientific">Pedobacter hiemivivus</name>
    <dbReference type="NCBI Taxonomy" id="2530454"/>
    <lineage>
        <taxon>Bacteria</taxon>
        <taxon>Pseudomonadati</taxon>
        <taxon>Bacteroidota</taxon>
        <taxon>Sphingobacteriia</taxon>
        <taxon>Sphingobacteriales</taxon>
        <taxon>Sphingobacteriaceae</taxon>
        <taxon>Pedobacter</taxon>
    </lineage>
</organism>
<dbReference type="CDD" id="cd02966">
    <property type="entry name" value="TlpA_like_family"/>
    <property type="match status" value="1"/>
</dbReference>
<dbReference type="Proteomes" id="UP000309594">
    <property type="component" value="Unassembled WGS sequence"/>
</dbReference>
<dbReference type="Gene3D" id="3.40.30.10">
    <property type="entry name" value="Glutaredoxin"/>
    <property type="match status" value="1"/>
</dbReference>
<feature type="domain" description="Thioredoxin" evidence="6">
    <location>
        <begin position="221"/>
        <end position="363"/>
    </location>
</feature>
<gene>
    <name evidence="7" type="ORF">FBD94_06930</name>
</gene>
<dbReference type="InterPro" id="IPR017937">
    <property type="entry name" value="Thioredoxin_CS"/>
</dbReference>
<evidence type="ECO:0000256" key="2">
    <source>
        <dbReference type="ARBA" id="ARBA00022748"/>
    </source>
</evidence>
<dbReference type="InterPro" id="IPR013766">
    <property type="entry name" value="Thioredoxin_domain"/>
</dbReference>
<dbReference type="InterPro" id="IPR000866">
    <property type="entry name" value="AhpC/TSA"/>
</dbReference>
<dbReference type="Pfam" id="PF00578">
    <property type="entry name" value="AhpC-TSA"/>
    <property type="match status" value="1"/>
</dbReference>
<accession>A0A4U1GIW1</accession>
<dbReference type="RefSeq" id="WP_136879606.1">
    <property type="nucleotide sequence ID" value="NZ_SWDX01000002.1"/>
</dbReference>
<dbReference type="GO" id="GO:0030313">
    <property type="term" value="C:cell envelope"/>
    <property type="evidence" value="ECO:0007669"/>
    <property type="project" value="UniProtKB-SubCell"/>
</dbReference>
<protein>
    <submittedName>
        <fullName evidence="7">AhpC/TSA family protein</fullName>
    </submittedName>
</protein>
<dbReference type="PROSITE" id="PS00194">
    <property type="entry name" value="THIOREDOXIN_1"/>
    <property type="match status" value="1"/>
</dbReference>
<dbReference type="PANTHER" id="PTHR42852:SF6">
    <property type="entry name" value="THIOL:DISULFIDE INTERCHANGE PROTEIN DSBE"/>
    <property type="match status" value="1"/>
</dbReference>
<keyword evidence="5" id="KW-0732">Signal</keyword>